<evidence type="ECO:0000313" key="6">
    <source>
        <dbReference type="EMBL" id="SFR46959.1"/>
    </source>
</evidence>
<dbReference type="Gene3D" id="3.40.80.10">
    <property type="entry name" value="Peptidoglycan recognition protein-like"/>
    <property type="match status" value="1"/>
</dbReference>
<evidence type="ECO:0000256" key="1">
    <source>
        <dbReference type="ARBA" id="ARBA00001561"/>
    </source>
</evidence>
<evidence type="ECO:0000259" key="5">
    <source>
        <dbReference type="SMART" id="SM00644"/>
    </source>
</evidence>
<dbReference type="GO" id="GO:0071555">
    <property type="term" value="P:cell wall organization"/>
    <property type="evidence" value="ECO:0007669"/>
    <property type="project" value="UniProtKB-KW"/>
</dbReference>
<dbReference type="PANTHER" id="PTHR30417:SF1">
    <property type="entry name" value="N-ACETYLMURAMOYL-L-ALANINE AMIDASE AMID"/>
    <property type="match status" value="1"/>
</dbReference>
<organism evidence="6 7">
    <name type="scientific">Robiginitalea myxolifaciens</name>
    <dbReference type="NCBI Taxonomy" id="400055"/>
    <lineage>
        <taxon>Bacteria</taxon>
        <taxon>Pseudomonadati</taxon>
        <taxon>Bacteroidota</taxon>
        <taxon>Flavobacteriia</taxon>
        <taxon>Flavobacteriales</taxon>
        <taxon>Flavobacteriaceae</taxon>
        <taxon>Robiginitalea</taxon>
    </lineage>
</organism>
<comment type="catalytic activity">
    <reaction evidence="1">
        <text>Hydrolyzes the link between N-acetylmuramoyl residues and L-amino acid residues in certain cell-wall glycopeptides.</text>
        <dbReference type="EC" id="3.5.1.28"/>
    </reaction>
</comment>
<feature type="domain" description="N-acetylmuramoyl-L-alanine amidase" evidence="5">
    <location>
        <begin position="81"/>
        <end position="232"/>
    </location>
</feature>
<dbReference type="SMART" id="SM00644">
    <property type="entry name" value="Ami_2"/>
    <property type="match status" value="1"/>
</dbReference>
<name>A0A1I6GY02_9FLAO</name>
<dbReference type="SUPFAM" id="SSF55846">
    <property type="entry name" value="N-acetylmuramoyl-L-alanine amidase-like"/>
    <property type="match status" value="1"/>
</dbReference>
<sequence>MHSKNGIVEVLRIEYIRLKLISVSFKTTSSYLLFLLLITFGLAGCGSSATVSKTTLKIQDTPIVFDQERIELSRAYLRDRYGIVQNDATIRPQMVVVHWTAIDNFKESLEAFYPPKLPNSRPDISSAGSLNVSAHYLVDRDGTVHRLMPDTLMARHVIGLNHCAIGIENVGGTKDTPLTKAQFQANLALVKELSNKYSIKYLIGHYEYTLFEGHELWKELDAGYRTEKTDPGVDFMQDLRKELSDLELKGPPGQPITTAQ</sequence>
<dbReference type="AlphaFoldDB" id="A0A1I6GY02"/>
<dbReference type="CDD" id="cd06583">
    <property type="entry name" value="PGRP"/>
    <property type="match status" value="1"/>
</dbReference>
<evidence type="ECO:0000256" key="4">
    <source>
        <dbReference type="ARBA" id="ARBA00023316"/>
    </source>
</evidence>
<evidence type="ECO:0000256" key="2">
    <source>
        <dbReference type="ARBA" id="ARBA00011901"/>
    </source>
</evidence>
<dbReference type="EMBL" id="FOYQ01000002">
    <property type="protein sequence ID" value="SFR46959.1"/>
    <property type="molecule type" value="Genomic_DNA"/>
</dbReference>
<protein>
    <recommendedName>
        <fullName evidence="2">N-acetylmuramoyl-L-alanine amidase</fullName>
        <ecNumber evidence="2">3.5.1.28</ecNumber>
    </recommendedName>
</protein>
<dbReference type="Proteomes" id="UP000199534">
    <property type="component" value="Unassembled WGS sequence"/>
</dbReference>
<reference evidence="6 7" key="1">
    <citation type="submission" date="2016-10" db="EMBL/GenBank/DDBJ databases">
        <authorList>
            <person name="de Groot N.N."/>
        </authorList>
    </citation>
    <scope>NUCLEOTIDE SEQUENCE [LARGE SCALE GENOMIC DNA]</scope>
    <source>
        <strain evidence="6 7">DSM 21019</strain>
    </source>
</reference>
<keyword evidence="3" id="KW-0378">Hydrolase</keyword>
<dbReference type="Pfam" id="PF01510">
    <property type="entry name" value="Amidase_2"/>
    <property type="match status" value="1"/>
</dbReference>
<dbReference type="InterPro" id="IPR036505">
    <property type="entry name" value="Amidase/PGRP_sf"/>
</dbReference>
<accession>A0A1I6GY02</accession>
<dbReference type="GO" id="GO:0008745">
    <property type="term" value="F:N-acetylmuramoyl-L-alanine amidase activity"/>
    <property type="evidence" value="ECO:0007669"/>
    <property type="project" value="UniProtKB-EC"/>
</dbReference>
<evidence type="ECO:0000256" key="3">
    <source>
        <dbReference type="ARBA" id="ARBA00022801"/>
    </source>
</evidence>
<keyword evidence="4" id="KW-0961">Cell wall biogenesis/degradation</keyword>
<dbReference type="STRING" id="400055.SAMN04490243_1868"/>
<dbReference type="GO" id="GO:0009253">
    <property type="term" value="P:peptidoglycan catabolic process"/>
    <property type="evidence" value="ECO:0007669"/>
    <property type="project" value="InterPro"/>
</dbReference>
<gene>
    <name evidence="6" type="ORF">SAMN04490243_1868</name>
</gene>
<dbReference type="InterPro" id="IPR002502">
    <property type="entry name" value="Amidase_domain"/>
</dbReference>
<dbReference type="EC" id="3.5.1.28" evidence="2"/>
<dbReference type="InterPro" id="IPR051206">
    <property type="entry name" value="NAMLAA_amidase_2"/>
</dbReference>
<keyword evidence="7" id="KW-1185">Reference proteome</keyword>
<dbReference type="PANTHER" id="PTHR30417">
    <property type="entry name" value="N-ACETYLMURAMOYL-L-ALANINE AMIDASE AMID"/>
    <property type="match status" value="1"/>
</dbReference>
<proteinExistence type="predicted"/>
<evidence type="ECO:0000313" key="7">
    <source>
        <dbReference type="Proteomes" id="UP000199534"/>
    </source>
</evidence>
<dbReference type="GO" id="GO:0009254">
    <property type="term" value="P:peptidoglycan turnover"/>
    <property type="evidence" value="ECO:0007669"/>
    <property type="project" value="TreeGrafter"/>
</dbReference>